<sequence length="230" mass="24953">MRVQLRGLSGDPALNGQCGKVGGFEGERVFVRLDNSNRVVKVKTINVRKEGGNAAWTRGEAEGGLGGLFGGVMDAIGGRLASGEDSNQITELRERAERAERRADRLEVDAGARGEALAEARAELRQRSATGRPLVEQLRELDVAPARCDSAKLAELSDALAAATAKVSEEKARRAVQNEGEQKCVVCLESNRDVVFMPCFHVVSCWNCGLRVSECPVCRVAIQQKRRVYS</sequence>
<name>A0A8J2SUD2_9STRA</name>
<reference evidence="4" key="1">
    <citation type="submission" date="2021-11" db="EMBL/GenBank/DDBJ databases">
        <authorList>
            <consortium name="Genoscope - CEA"/>
            <person name="William W."/>
        </authorList>
    </citation>
    <scope>NUCLEOTIDE SEQUENCE</scope>
</reference>
<organism evidence="4 5">
    <name type="scientific">Pelagomonas calceolata</name>
    <dbReference type="NCBI Taxonomy" id="35677"/>
    <lineage>
        <taxon>Eukaryota</taxon>
        <taxon>Sar</taxon>
        <taxon>Stramenopiles</taxon>
        <taxon>Ochrophyta</taxon>
        <taxon>Pelagophyceae</taxon>
        <taxon>Pelagomonadales</taxon>
        <taxon>Pelagomonadaceae</taxon>
        <taxon>Pelagomonas</taxon>
    </lineage>
</organism>
<keyword evidence="1" id="KW-0862">Zinc</keyword>
<protein>
    <recommendedName>
        <fullName evidence="3">RING-type domain-containing protein</fullName>
    </recommendedName>
</protein>
<dbReference type="SMART" id="SM00184">
    <property type="entry name" value="RING"/>
    <property type="match status" value="1"/>
</dbReference>
<proteinExistence type="predicted"/>
<dbReference type="PANTHER" id="PTHR14879">
    <property type="entry name" value="CASPASE REGULATOR, RING FINGER DOMAIN-CONTAINING"/>
    <property type="match status" value="1"/>
</dbReference>
<dbReference type="GO" id="GO:0008270">
    <property type="term" value="F:zinc ion binding"/>
    <property type="evidence" value="ECO:0007669"/>
    <property type="project" value="UniProtKB-KW"/>
</dbReference>
<feature type="coiled-coil region" evidence="2">
    <location>
        <begin position="82"/>
        <end position="109"/>
    </location>
</feature>
<dbReference type="InterPro" id="IPR013083">
    <property type="entry name" value="Znf_RING/FYVE/PHD"/>
</dbReference>
<dbReference type="InterPro" id="IPR051728">
    <property type="entry name" value="RING-FYVE_E3_ubiquitin-ligase"/>
</dbReference>
<keyword evidence="2" id="KW-0175">Coiled coil</keyword>
<dbReference type="PROSITE" id="PS50089">
    <property type="entry name" value="ZF_RING_2"/>
    <property type="match status" value="1"/>
</dbReference>
<evidence type="ECO:0000259" key="3">
    <source>
        <dbReference type="PROSITE" id="PS50089"/>
    </source>
</evidence>
<dbReference type="PANTHER" id="PTHR14879:SF5">
    <property type="entry name" value="RING-TYPE DOMAIN-CONTAINING PROTEIN"/>
    <property type="match status" value="1"/>
</dbReference>
<dbReference type="EMBL" id="CAKKNE010000004">
    <property type="protein sequence ID" value="CAH0373229.1"/>
    <property type="molecule type" value="Genomic_DNA"/>
</dbReference>
<keyword evidence="5" id="KW-1185">Reference proteome</keyword>
<dbReference type="OrthoDB" id="74448at2759"/>
<dbReference type="Gene3D" id="3.30.40.10">
    <property type="entry name" value="Zinc/RING finger domain, C3HC4 (zinc finger)"/>
    <property type="match status" value="1"/>
</dbReference>
<accession>A0A8J2SUD2</accession>
<evidence type="ECO:0000313" key="4">
    <source>
        <dbReference type="EMBL" id="CAH0373229.1"/>
    </source>
</evidence>
<evidence type="ECO:0000313" key="5">
    <source>
        <dbReference type="Proteomes" id="UP000789595"/>
    </source>
</evidence>
<dbReference type="InterPro" id="IPR001841">
    <property type="entry name" value="Znf_RING"/>
</dbReference>
<feature type="domain" description="RING-type" evidence="3">
    <location>
        <begin position="184"/>
        <end position="219"/>
    </location>
</feature>
<comment type="caution">
    <text evidence="4">The sequence shown here is derived from an EMBL/GenBank/DDBJ whole genome shotgun (WGS) entry which is preliminary data.</text>
</comment>
<evidence type="ECO:0000256" key="2">
    <source>
        <dbReference type="SAM" id="Coils"/>
    </source>
</evidence>
<keyword evidence="1" id="KW-0863">Zinc-finger</keyword>
<gene>
    <name evidence="4" type="ORF">PECAL_4P04100</name>
</gene>
<dbReference type="Pfam" id="PF13920">
    <property type="entry name" value="zf-C3HC4_3"/>
    <property type="match status" value="1"/>
</dbReference>
<evidence type="ECO:0000256" key="1">
    <source>
        <dbReference type="PROSITE-ProRule" id="PRU00175"/>
    </source>
</evidence>
<dbReference type="SUPFAM" id="SSF57850">
    <property type="entry name" value="RING/U-box"/>
    <property type="match status" value="1"/>
</dbReference>
<dbReference type="Proteomes" id="UP000789595">
    <property type="component" value="Unassembled WGS sequence"/>
</dbReference>
<keyword evidence="1" id="KW-0479">Metal-binding</keyword>
<dbReference type="AlphaFoldDB" id="A0A8J2SUD2"/>